<feature type="domain" description="Aldehyde dehydrogenase" evidence="1">
    <location>
        <begin position="51"/>
        <end position="499"/>
    </location>
</feature>
<dbReference type="Proteomes" id="UP000027135">
    <property type="component" value="Unassembled WGS sequence"/>
</dbReference>
<dbReference type="Pfam" id="PF00171">
    <property type="entry name" value="Aldedh"/>
    <property type="match status" value="2"/>
</dbReference>
<dbReference type="OrthoDB" id="310895at2759"/>
<evidence type="ECO:0000313" key="2">
    <source>
        <dbReference type="EMBL" id="KDR22718.1"/>
    </source>
</evidence>
<dbReference type="EMBL" id="KK852497">
    <property type="protein sequence ID" value="KDR22718.1"/>
    <property type="molecule type" value="Genomic_DNA"/>
</dbReference>
<dbReference type="InterPro" id="IPR016162">
    <property type="entry name" value="Ald_DH_N"/>
</dbReference>
<dbReference type="OMA" id="GDGAPWC"/>
<dbReference type="Gene3D" id="3.40.309.10">
    <property type="entry name" value="Aldehyde Dehydrogenase, Chain A, domain 2"/>
    <property type="match status" value="1"/>
</dbReference>
<dbReference type="Gene3D" id="3.40.605.10">
    <property type="entry name" value="Aldehyde Dehydrogenase, Chain A, domain 1"/>
    <property type="match status" value="2"/>
</dbReference>
<dbReference type="eggNOG" id="KOG2450">
    <property type="taxonomic scope" value="Eukaryota"/>
</dbReference>
<dbReference type="InParanoid" id="A0A067RI86"/>
<gene>
    <name evidence="2" type="ORF">L798_01008</name>
</gene>
<name>A0A067RI86_ZOONE</name>
<protein>
    <submittedName>
        <fullName evidence="2">Aldehyde dehydrogenase family 16 member A1</fullName>
    </submittedName>
</protein>
<feature type="domain" description="Aldehyde dehydrogenase" evidence="1">
    <location>
        <begin position="567"/>
        <end position="771"/>
    </location>
</feature>
<proteinExistence type="predicted"/>
<dbReference type="InterPro" id="IPR016163">
    <property type="entry name" value="Ald_DH_C"/>
</dbReference>
<dbReference type="AlphaFoldDB" id="A0A067RI86"/>
<dbReference type="STRING" id="136037.A0A067RI86"/>
<dbReference type="GO" id="GO:0016620">
    <property type="term" value="F:oxidoreductase activity, acting on the aldehyde or oxo group of donors, NAD or NADP as acceptor"/>
    <property type="evidence" value="ECO:0007669"/>
    <property type="project" value="InterPro"/>
</dbReference>
<keyword evidence="3" id="KW-1185">Reference proteome</keyword>
<sequence>MAGTTDRQKSCAIIEIFKSMEYGPVSDSSSIAKAWLKDRKLGPFIDGNFKETSSSEYDVFRPCTEEVLTKVGLTSEDDISMAVTSSLKAADTWTNLSGHERACHIYSLARHMQKHATLLAQMESLNRGVQSCDPREFDVPAVVRYLYYYAGWAQLSSSSELRDWKPVGVVAGIMSAVSPLITLAQIVAPALAAGNTVCLKPPKGSPLPALLFANIAMQAGLPPGVINVLPGGSEVGRLLVTHIGVSKLMFSGSTGLGRLIRKQTAGLGIHLTLLLSGGKSSMMVFDSADLDSSVDGAVHAAWFNQGQVPWSVGRLLVQESIWHDFVPKLRACVDRLRVGEAFDHLADVGSPITKDIITSLAVATSVAQKNGLEVYEAQIPPGLSSETFFPPTLVIGGFADSNLTVDDDILLPLVEVVPFRTAKEAIALANNSRYGMAASVWTENTSLALEVAYHLQVGTVWINSHGTVDAGVPFGGWKQSGIGVVGGKEGLLEYMQYKGVRVSMTTDPVQYKYFGMTPDVSVCCPPSLNQQTNKGSVPVVDRTYKLYYGGAYKRPDGNMSHAVLDGTGKIHAIVADGSRKDVRNAVEAAAKAQPAWRKIGAHVRSQIIYNAAEKLQSRREDFISHLTTLYGKSDKEDASKELDACMSLLFHWAASCDKKQFAAGDVSPNSSVVVNVCREPLGIIGIVQAPVQSSTGPWALLGFISLFAPAVCYGNTVVVIADSMHPTPALEFCEVLHSSDFPAGVVNVLTGDSEALLSTLANHQEVAGLWAPQTTATEAKYIEWASSVNLKRIWVDKLPCFTSFEQVTDFRELFELNSTRTKAVWMPCGEIFAN</sequence>
<reference evidence="2 3" key="1">
    <citation type="journal article" date="2014" name="Nat. Commun.">
        <title>Molecular traces of alternative social organization in a termite genome.</title>
        <authorList>
            <person name="Terrapon N."/>
            <person name="Li C."/>
            <person name="Robertson H.M."/>
            <person name="Ji L."/>
            <person name="Meng X."/>
            <person name="Booth W."/>
            <person name="Chen Z."/>
            <person name="Childers C.P."/>
            <person name="Glastad K.M."/>
            <person name="Gokhale K."/>
            <person name="Gowin J."/>
            <person name="Gronenberg W."/>
            <person name="Hermansen R.A."/>
            <person name="Hu H."/>
            <person name="Hunt B.G."/>
            <person name="Huylmans A.K."/>
            <person name="Khalil S.M."/>
            <person name="Mitchell R.D."/>
            <person name="Munoz-Torres M.C."/>
            <person name="Mustard J.A."/>
            <person name="Pan H."/>
            <person name="Reese J.T."/>
            <person name="Scharf M.E."/>
            <person name="Sun F."/>
            <person name="Vogel H."/>
            <person name="Xiao J."/>
            <person name="Yang W."/>
            <person name="Yang Z."/>
            <person name="Yang Z."/>
            <person name="Zhou J."/>
            <person name="Zhu J."/>
            <person name="Brent C.S."/>
            <person name="Elsik C.G."/>
            <person name="Goodisman M.A."/>
            <person name="Liberles D.A."/>
            <person name="Roe R.M."/>
            <person name="Vargo E.L."/>
            <person name="Vilcinskas A."/>
            <person name="Wang J."/>
            <person name="Bornberg-Bauer E."/>
            <person name="Korb J."/>
            <person name="Zhang G."/>
            <person name="Liebig J."/>
        </authorList>
    </citation>
    <scope>NUCLEOTIDE SEQUENCE [LARGE SCALE GENOMIC DNA]</scope>
    <source>
        <tissue evidence="2">Whole organism</tissue>
    </source>
</reference>
<dbReference type="PANTHER" id="PTHR11699">
    <property type="entry name" value="ALDEHYDE DEHYDROGENASE-RELATED"/>
    <property type="match status" value="1"/>
</dbReference>
<accession>A0A067RI86</accession>
<organism evidence="2 3">
    <name type="scientific">Zootermopsis nevadensis</name>
    <name type="common">Dampwood termite</name>
    <dbReference type="NCBI Taxonomy" id="136037"/>
    <lineage>
        <taxon>Eukaryota</taxon>
        <taxon>Metazoa</taxon>
        <taxon>Ecdysozoa</taxon>
        <taxon>Arthropoda</taxon>
        <taxon>Hexapoda</taxon>
        <taxon>Insecta</taxon>
        <taxon>Pterygota</taxon>
        <taxon>Neoptera</taxon>
        <taxon>Polyneoptera</taxon>
        <taxon>Dictyoptera</taxon>
        <taxon>Blattodea</taxon>
        <taxon>Blattoidea</taxon>
        <taxon>Termitoidae</taxon>
        <taxon>Termopsidae</taxon>
        <taxon>Zootermopsis</taxon>
    </lineage>
</organism>
<dbReference type="InterPro" id="IPR015590">
    <property type="entry name" value="Aldehyde_DH_dom"/>
</dbReference>
<dbReference type="SUPFAM" id="SSF53720">
    <property type="entry name" value="ALDH-like"/>
    <property type="match status" value="2"/>
</dbReference>
<dbReference type="InterPro" id="IPR016161">
    <property type="entry name" value="Ald_DH/histidinol_DH"/>
</dbReference>
<evidence type="ECO:0000313" key="3">
    <source>
        <dbReference type="Proteomes" id="UP000027135"/>
    </source>
</evidence>
<evidence type="ECO:0000259" key="1">
    <source>
        <dbReference type="Pfam" id="PF00171"/>
    </source>
</evidence>